<dbReference type="Proteomes" id="UP000289794">
    <property type="component" value="Chromosome"/>
</dbReference>
<dbReference type="AlphaFoldDB" id="A0A4P6LY08"/>
<gene>
    <name evidence="1" type="ORF">PMF13cell1_03104</name>
</gene>
<evidence type="ECO:0000313" key="2">
    <source>
        <dbReference type="Proteomes" id="UP000289794"/>
    </source>
</evidence>
<dbReference type="RefSeq" id="WP_130181281.1">
    <property type="nucleotide sequence ID" value="NZ_CP035945.1"/>
</dbReference>
<evidence type="ECO:0000313" key="1">
    <source>
        <dbReference type="EMBL" id="QBE97541.1"/>
    </source>
</evidence>
<protein>
    <submittedName>
        <fullName evidence="1">Uncharacterized protein</fullName>
    </submittedName>
</protein>
<proteinExistence type="predicted"/>
<accession>A0A4P6LY08</accession>
<name>A0A4P6LY08_9FIRM</name>
<dbReference type="EMBL" id="CP035945">
    <property type="protein sequence ID" value="QBE97541.1"/>
    <property type="molecule type" value="Genomic_DNA"/>
</dbReference>
<sequence>MFGLTRAEKLRKNLDKNGINTVGEVTRIGDTPADQFFFAQFGEQWEKKPPAITVKFKTLQGDVAKIQCRIADDIYQVGEQVNIRYIKTENGYFGYILRKEESSL</sequence>
<reference evidence="1 2" key="1">
    <citation type="submission" date="2019-01" db="EMBL/GenBank/DDBJ databases">
        <title>PMF-metabolizing Aryl O-demethylase.</title>
        <authorList>
            <person name="Kim M."/>
        </authorList>
    </citation>
    <scope>NUCLEOTIDE SEQUENCE [LARGE SCALE GENOMIC DNA]</scope>
    <source>
        <strain evidence="1 2">PMF1</strain>
    </source>
</reference>
<organism evidence="1 2">
    <name type="scientific">Blautia producta</name>
    <dbReference type="NCBI Taxonomy" id="33035"/>
    <lineage>
        <taxon>Bacteria</taxon>
        <taxon>Bacillati</taxon>
        <taxon>Bacillota</taxon>
        <taxon>Clostridia</taxon>
        <taxon>Lachnospirales</taxon>
        <taxon>Lachnospiraceae</taxon>
        <taxon>Blautia</taxon>
    </lineage>
</organism>
<dbReference type="KEGG" id="bpro:PMF13cell1_03104"/>